<gene>
    <name evidence="1" type="ORF">WA1_49480</name>
</gene>
<dbReference type="EMBL" id="ANNX02000064">
    <property type="protein sequence ID" value="KYC34771.1"/>
    <property type="molecule type" value="Genomic_DNA"/>
</dbReference>
<reference evidence="1 2" key="1">
    <citation type="journal article" date="2013" name="Genome Biol. Evol.">
        <title>Genomes of Stigonematalean cyanobacteria (subsection V) and the evolution of oxygenic photosynthesis from prokaryotes to plastids.</title>
        <authorList>
            <person name="Dagan T."/>
            <person name="Roettger M."/>
            <person name="Stucken K."/>
            <person name="Landan G."/>
            <person name="Koch R."/>
            <person name="Major P."/>
            <person name="Gould S.B."/>
            <person name="Goremykin V.V."/>
            <person name="Rippka R."/>
            <person name="Tandeau de Marsac N."/>
            <person name="Gugger M."/>
            <person name="Lockhart P.J."/>
            <person name="Allen J.F."/>
            <person name="Brune I."/>
            <person name="Maus I."/>
            <person name="Puhler A."/>
            <person name="Martin W.F."/>
        </authorList>
    </citation>
    <scope>NUCLEOTIDE SEQUENCE [LARGE SCALE GENOMIC DNA]</scope>
    <source>
        <strain evidence="1 2">PCC 7110</strain>
    </source>
</reference>
<proteinExistence type="predicted"/>
<keyword evidence="2" id="KW-1185">Reference proteome</keyword>
<dbReference type="AlphaFoldDB" id="A0A139WQS0"/>
<evidence type="ECO:0000313" key="2">
    <source>
        <dbReference type="Proteomes" id="UP000076925"/>
    </source>
</evidence>
<sequence length="152" mass="17091">MINIALASGGFVTSISLFWQLVSSANLRTILEKEIGFDITALYLGVLAAGWVSLQPIAQIFQASSFKGIVEDCEVYNGKILHYRLSCNNQIYQVVVREDVFNQLTLRNRIRSVIQQPDDLIGRNVIIKDISPISIGRNRELRVNEVQQIVIS</sequence>
<name>A0A139WQS0_9CYAN</name>
<accession>A0A139WQS0</accession>
<comment type="caution">
    <text evidence="1">The sequence shown here is derived from an EMBL/GenBank/DDBJ whole genome shotgun (WGS) entry which is preliminary data.</text>
</comment>
<organism evidence="1 2">
    <name type="scientific">Scytonema hofmannii PCC 7110</name>
    <dbReference type="NCBI Taxonomy" id="128403"/>
    <lineage>
        <taxon>Bacteria</taxon>
        <taxon>Bacillati</taxon>
        <taxon>Cyanobacteriota</taxon>
        <taxon>Cyanophyceae</taxon>
        <taxon>Nostocales</taxon>
        <taxon>Scytonemataceae</taxon>
        <taxon>Scytonema</taxon>
    </lineage>
</organism>
<evidence type="ECO:0000313" key="1">
    <source>
        <dbReference type="EMBL" id="KYC34771.1"/>
    </source>
</evidence>
<protein>
    <submittedName>
        <fullName evidence="1">Uncharacterized protein</fullName>
    </submittedName>
</protein>
<dbReference type="Proteomes" id="UP000076925">
    <property type="component" value="Unassembled WGS sequence"/>
</dbReference>